<dbReference type="InterPro" id="IPR043682">
    <property type="entry name" value="RqcH_bacterial"/>
</dbReference>
<proteinExistence type="inferred from homology"/>
<organism evidence="7 8">
    <name type="scientific">Eubacterium callanderi</name>
    <dbReference type="NCBI Taxonomy" id="53442"/>
    <lineage>
        <taxon>Bacteria</taxon>
        <taxon>Bacillati</taxon>
        <taxon>Bacillota</taxon>
        <taxon>Clostridia</taxon>
        <taxon>Eubacteriales</taxon>
        <taxon>Eubacteriaceae</taxon>
        <taxon>Eubacterium</taxon>
    </lineage>
</organism>
<accession>E3GFG3</accession>
<dbReference type="HOGENOM" id="CLU_022481_2_1_9"/>
<dbReference type="KEGG" id="elm:ELI_3335"/>
<dbReference type="AlphaFoldDB" id="E3GFG3"/>
<dbReference type="eggNOG" id="COG1293">
    <property type="taxonomic scope" value="Bacteria"/>
</dbReference>
<sequence length="609" mass="70418">MKGIEPMAFDGITTKHLIKELQATIMGGRIRKIYQPENDEIRMTINREKENYNLLISANANNPRVYLSEKLKENPNTPPSFCMVLRKHLLNGIIVDIVQHETDRVIEFSISGKNEFNDVVIKKLMVEIMGRNSNVILIDDKTNASGETQDSEDIILDAMKKVGSGSNRYRQILPGKAYIYPPESGRQNFLSLTEARYHEMVAENAETVTERFWVQCFLGLSPIIAREFCFRAGLNPELKLREFSKKQLGYLYQAFREVMDEIEKGPDCGIYYFRREIIDFSTVSLHHMTDNERSAYTSVSKMLEAFYYIKDKKIRFKAKSANLRHQLDTLLKKNYKKLQNLHQDMDNSKKNEKNKLYGDLITANIYRIEKGMETIELVDYTDPEMKTVKVHLKVNETPSQNAQRFYKKYNKGKRAQIQLAEQIKTTEEQVYYLESLTGGLDQSTELNELDEIRHEFMHSEFNKKGLTPKEAKKKVAASKPLHFISSEGFDIFVGKNNYQNDYISTRLGVDEDCWLHVKDIPGSHVLVVAKGRFITEDTLLEAGMLAAWHSKAKNSENVPVDYVEFKYLKKPKKSKPGMVIFTNQNTMYVTPSKDKITAIRQVFDSDEQM</sequence>
<keyword evidence="1 5" id="KW-0820">tRNA-binding</keyword>
<dbReference type="GO" id="GO:0000049">
    <property type="term" value="F:tRNA binding"/>
    <property type="evidence" value="ECO:0007669"/>
    <property type="project" value="UniProtKB-UniRule"/>
</dbReference>
<comment type="subunit">
    <text evidence="5">Associates with stalled 50S ribosomal subunits. Binds to RqcP.</text>
</comment>
<evidence type="ECO:0000313" key="8">
    <source>
        <dbReference type="Proteomes" id="UP000006873"/>
    </source>
</evidence>
<dbReference type="InterPro" id="IPR008532">
    <property type="entry name" value="NFACT_RNA-bd"/>
</dbReference>
<dbReference type="Pfam" id="PF05670">
    <property type="entry name" value="NFACT-R_1"/>
    <property type="match status" value="1"/>
</dbReference>
<dbReference type="PANTHER" id="PTHR15239:SF6">
    <property type="entry name" value="RIBOSOME QUALITY CONTROL COMPLEX SUBUNIT NEMF"/>
    <property type="match status" value="1"/>
</dbReference>
<dbReference type="GO" id="GO:0043023">
    <property type="term" value="F:ribosomal large subunit binding"/>
    <property type="evidence" value="ECO:0007669"/>
    <property type="project" value="UniProtKB-UniRule"/>
</dbReference>
<evidence type="ECO:0000256" key="5">
    <source>
        <dbReference type="HAMAP-Rule" id="MF_00844"/>
    </source>
</evidence>
<feature type="domain" description="NFACT RNA-binding" evidence="6">
    <location>
        <begin position="479"/>
        <end position="579"/>
    </location>
</feature>
<keyword evidence="8" id="KW-1185">Reference proteome</keyword>
<evidence type="ECO:0000313" key="7">
    <source>
        <dbReference type="EMBL" id="ADO38297.1"/>
    </source>
</evidence>
<evidence type="ECO:0000256" key="1">
    <source>
        <dbReference type="ARBA" id="ARBA00022555"/>
    </source>
</evidence>
<keyword evidence="2 5" id="KW-0699">rRNA-binding</keyword>
<dbReference type="Pfam" id="PF05833">
    <property type="entry name" value="NFACT_N"/>
    <property type="match status" value="1"/>
</dbReference>
<dbReference type="EMBL" id="CP002273">
    <property type="protein sequence ID" value="ADO38297.1"/>
    <property type="molecule type" value="Genomic_DNA"/>
</dbReference>
<dbReference type="GO" id="GO:0019843">
    <property type="term" value="F:rRNA binding"/>
    <property type="evidence" value="ECO:0007669"/>
    <property type="project" value="UniProtKB-UniRule"/>
</dbReference>
<name>E3GFG3_9FIRM</name>
<dbReference type="InterPro" id="IPR051608">
    <property type="entry name" value="RQC_Subunit_NEMF"/>
</dbReference>
<dbReference type="Gene3D" id="1.10.8.50">
    <property type="match status" value="1"/>
</dbReference>
<reference evidence="7 8" key="2">
    <citation type="journal article" date="2011" name="J. Bacteriol.">
        <title>Complete genome sequence of a carbon monoxide-utilizing acetogen, Eubacterium limosum KIST612.</title>
        <authorList>
            <person name="Roh H."/>
            <person name="Ko H.J."/>
            <person name="Kim D."/>
            <person name="Choi D.G."/>
            <person name="Park S."/>
            <person name="Kim S."/>
            <person name="Chang I.S."/>
            <person name="Choi I.G."/>
        </authorList>
    </citation>
    <scope>NUCLEOTIDE SEQUENCE [LARGE SCALE GENOMIC DNA]</scope>
    <source>
        <strain evidence="7 8">KIST612</strain>
    </source>
</reference>
<evidence type="ECO:0000256" key="3">
    <source>
        <dbReference type="ARBA" id="ARBA00022884"/>
    </source>
</evidence>
<dbReference type="GO" id="GO:1990112">
    <property type="term" value="C:RQC complex"/>
    <property type="evidence" value="ECO:0007669"/>
    <property type="project" value="TreeGrafter"/>
</dbReference>
<keyword evidence="3 5" id="KW-0694">RNA-binding</keyword>
<dbReference type="Gene3D" id="2.30.310.10">
    <property type="entry name" value="ibrinogen binding protein from staphylococcus aureus domain"/>
    <property type="match status" value="1"/>
</dbReference>
<protein>
    <recommendedName>
        <fullName evidence="5">Rqc2 homolog RqcH</fullName>
        <shortName evidence="5">RqcH</shortName>
    </recommendedName>
</protein>
<dbReference type="PANTHER" id="PTHR15239">
    <property type="entry name" value="NUCLEAR EXPORT MEDIATOR FACTOR NEMF"/>
    <property type="match status" value="1"/>
</dbReference>
<dbReference type="RefSeq" id="WP_013381607.1">
    <property type="nucleotide sequence ID" value="NZ_JABFAG010000008.1"/>
</dbReference>
<evidence type="ECO:0000256" key="4">
    <source>
        <dbReference type="ARBA" id="ARBA00022917"/>
    </source>
</evidence>
<dbReference type="GO" id="GO:0072344">
    <property type="term" value="P:rescue of stalled ribosome"/>
    <property type="evidence" value="ECO:0007669"/>
    <property type="project" value="UniProtKB-UniRule"/>
</dbReference>
<gene>
    <name evidence="5" type="primary">rqcH</name>
    <name evidence="7" type="ordered locus">ELI_3335</name>
</gene>
<dbReference type="Proteomes" id="UP000006873">
    <property type="component" value="Chromosome"/>
</dbReference>
<evidence type="ECO:0000259" key="6">
    <source>
        <dbReference type="Pfam" id="PF05670"/>
    </source>
</evidence>
<comment type="function">
    <text evidence="5">Key component of the ribosome quality control system (RQC), a ribosome-associated complex that mediates the extraction of incompletely synthesized nascent chains from stalled ribosomes and their subsequent degradation. RqcH recruits Ala-charged tRNA, and with RqcP directs the elongation of stalled nascent chains on 50S ribosomal subunits, leading to non-templated C-terminal alanine extensions (Ala tail). The Ala tail promotes nascent chain degradation. May add between 1 and at least 8 Ala residues. Binds to stalled 50S ribosomal subunits.</text>
</comment>
<dbReference type="InterPro" id="IPR010979">
    <property type="entry name" value="Ribosomal_uS13-like_H2TH"/>
</dbReference>
<dbReference type="SUPFAM" id="SSF46946">
    <property type="entry name" value="S13-like H2TH domain"/>
    <property type="match status" value="1"/>
</dbReference>
<dbReference type="HAMAP" id="MF_00844_B">
    <property type="entry name" value="RqcH_B"/>
    <property type="match status" value="1"/>
</dbReference>
<keyword evidence="4 5" id="KW-0648">Protein biosynthesis</keyword>
<comment type="similarity">
    <text evidence="5">Belongs to the NEMF family.</text>
</comment>
<reference key="1">
    <citation type="submission" date="2010-09" db="EMBL/GenBank/DDBJ databases">
        <authorList>
            <person name="Roh H."/>
            <person name="Ko H.-J."/>
            <person name="Kim D."/>
            <person name="Choi D.G."/>
            <person name="Park S."/>
            <person name="Kim S."/>
            <person name="Kim K.H."/>
            <person name="Chang I.S."/>
            <person name="Choi I.-G."/>
        </authorList>
    </citation>
    <scope>NUCLEOTIDE SEQUENCE</scope>
    <source>
        <strain>KIST612</strain>
    </source>
</reference>
<evidence type="ECO:0000256" key="2">
    <source>
        <dbReference type="ARBA" id="ARBA00022730"/>
    </source>
</evidence>
<dbReference type="FunFam" id="2.30.310.10:FF:000004">
    <property type="entry name" value="Fibronectin-binding protein A"/>
    <property type="match status" value="1"/>
</dbReference>